<comment type="caution">
    <text evidence="1">The sequence shown here is derived from an EMBL/GenBank/DDBJ whole genome shotgun (WGS) entry which is preliminary data.</text>
</comment>
<proteinExistence type="predicted"/>
<dbReference type="Proteomes" id="UP000774130">
    <property type="component" value="Unassembled WGS sequence"/>
</dbReference>
<name>A0ABS6TDV4_9ENTE</name>
<gene>
    <name evidence="1" type="ORF">KUA55_10370</name>
</gene>
<dbReference type="RefSeq" id="WP_218326120.1">
    <property type="nucleotide sequence ID" value="NZ_JAHUZB010000003.1"/>
</dbReference>
<dbReference type="EMBL" id="JAHUZB010000003">
    <property type="protein sequence ID" value="MBV7391086.1"/>
    <property type="molecule type" value="Genomic_DNA"/>
</dbReference>
<protein>
    <submittedName>
        <fullName evidence="1">Uncharacterized protein</fullName>
    </submittedName>
</protein>
<sequence>MNQISADLIHRAIDLLESIANSLSTLAEETKANKELKQTLISNVDGLQESIEKMKEDPFDLDKRN</sequence>
<accession>A0ABS6TDV4</accession>
<evidence type="ECO:0000313" key="1">
    <source>
        <dbReference type="EMBL" id="MBV7391086.1"/>
    </source>
</evidence>
<organism evidence="1 2">
    <name type="scientific">Enterococcus alishanensis</name>
    <dbReference type="NCBI Taxonomy" id="1303817"/>
    <lineage>
        <taxon>Bacteria</taxon>
        <taxon>Bacillati</taxon>
        <taxon>Bacillota</taxon>
        <taxon>Bacilli</taxon>
        <taxon>Lactobacillales</taxon>
        <taxon>Enterococcaceae</taxon>
        <taxon>Enterococcus</taxon>
    </lineage>
</organism>
<evidence type="ECO:0000313" key="2">
    <source>
        <dbReference type="Proteomes" id="UP000774130"/>
    </source>
</evidence>
<keyword evidence="2" id="KW-1185">Reference proteome</keyword>
<reference evidence="1 2" key="1">
    <citation type="submission" date="2021-06" db="EMBL/GenBank/DDBJ databases">
        <title>Enterococcus alishanensis sp. nov., a novel lactic acid bacterium isolated from fresh coffee beans.</title>
        <authorList>
            <person name="Chen Y.-S."/>
        </authorList>
    </citation>
    <scope>NUCLEOTIDE SEQUENCE [LARGE SCALE GENOMIC DNA]</scope>
    <source>
        <strain evidence="1 2">ALS3</strain>
    </source>
</reference>